<dbReference type="Proteomes" id="UP000037069">
    <property type="component" value="Unassembled WGS sequence"/>
</dbReference>
<dbReference type="STRING" id="7375.A0A0L0CLM7"/>
<sequence length="518" mass="56217">MKYLYLQLIALGLCTAVATNDLVQPLICLEELGLRIVNGSPAQPKQIPYQVGLILDIGEDTYWCGGSLISNYYVVTAGHCAKGASKIIVILGANDIDNPYEVGQIRITVYAAGITVHENYDEATLKNDIALIRLPEPVVYNDYIKNIKLPKLLGPHDSYAGKMAQISGWGKTSSLASGITNILRYADVCVQPNFICDIEYLGAITASNICTHSILLKATCNGDSGGPLAYYVDDHYELIGIVSFGFVLGCDLGWSSGFTPDDLVQPLICLGELGLRIINGSPAQPKQIPYQVGLILDIGEGDNFCGGALISNYYVLTAARCVKYVNQVIVILGANDITNSNEVGQIRITVLASGITVHEYYNEATHENDIALIQLPEPVVYNDYIKNIQLPKLLGPYYSYAADIARISGWGKTSILSPGLTNILRYADVCVQPNFICEIEYLGAITASNICTHSLLLKATCDGDTGGPLAYFAGDHYELIGIASFDFILGCELGWSSGFTRVTSFVEWIYLKTGIAYF</sequence>
<dbReference type="OMA" id="SNICTHS"/>
<evidence type="ECO:0000259" key="4">
    <source>
        <dbReference type="PROSITE" id="PS50240"/>
    </source>
</evidence>
<protein>
    <recommendedName>
        <fullName evidence="4">Peptidase S1 domain-containing protein</fullName>
    </recommendedName>
</protein>
<dbReference type="FunFam" id="2.40.10.10:FF:000068">
    <property type="entry name" value="transmembrane protease serine 2"/>
    <property type="match status" value="1"/>
</dbReference>
<dbReference type="Gene3D" id="2.40.10.10">
    <property type="entry name" value="Trypsin-like serine proteases"/>
    <property type="match status" value="4"/>
</dbReference>
<dbReference type="SMART" id="SM00020">
    <property type="entry name" value="Tryp_SPc"/>
    <property type="match status" value="2"/>
</dbReference>
<dbReference type="InterPro" id="IPR001314">
    <property type="entry name" value="Peptidase_S1A"/>
</dbReference>
<dbReference type="InterPro" id="IPR051487">
    <property type="entry name" value="Ser/Thr_Proteases_Immune/Dev"/>
</dbReference>
<organism evidence="5 6">
    <name type="scientific">Lucilia cuprina</name>
    <name type="common">Green bottle fly</name>
    <name type="synonym">Australian sheep blowfly</name>
    <dbReference type="NCBI Taxonomy" id="7375"/>
    <lineage>
        <taxon>Eukaryota</taxon>
        <taxon>Metazoa</taxon>
        <taxon>Ecdysozoa</taxon>
        <taxon>Arthropoda</taxon>
        <taxon>Hexapoda</taxon>
        <taxon>Insecta</taxon>
        <taxon>Pterygota</taxon>
        <taxon>Neoptera</taxon>
        <taxon>Endopterygota</taxon>
        <taxon>Diptera</taxon>
        <taxon>Brachycera</taxon>
        <taxon>Muscomorpha</taxon>
        <taxon>Oestroidea</taxon>
        <taxon>Calliphoridae</taxon>
        <taxon>Luciliinae</taxon>
        <taxon>Lucilia</taxon>
    </lineage>
</organism>
<feature type="signal peptide" evidence="3">
    <location>
        <begin position="1"/>
        <end position="19"/>
    </location>
</feature>
<dbReference type="AlphaFoldDB" id="A0A0L0CLM7"/>
<gene>
    <name evidence="5" type="ORF">FF38_05635</name>
</gene>
<keyword evidence="1" id="KW-1015">Disulfide bond</keyword>
<reference evidence="5 6" key="1">
    <citation type="journal article" date="2015" name="Nat. Commun.">
        <title>Lucilia cuprina genome unlocks parasitic fly biology to underpin future interventions.</title>
        <authorList>
            <person name="Anstead C.A."/>
            <person name="Korhonen P.K."/>
            <person name="Young N.D."/>
            <person name="Hall R.S."/>
            <person name="Jex A.R."/>
            <person name="Murali S.C."/>
            <person name="Hughes D.S."/>
            <person name="Lee S.F."/>
            <person name="Perry T."/>
            <person name="Stroehlein A.J."/>
            <person name="Ansell B.R."/>
            <person name="Breugelmans B."/>
            <person name="Hofmann A."/>
            <person name="Qu J."/>
            <person name="Dugan S."/>
            <person name="Lee S.L."/>
            <person name="Chao H."/>
            <person name="Dinh H."/>
            <person name="Han Y."/>
            <person name="Doddapaneni H.V."/>
            <person name="Worley K.C."/>
            <person name="Muzny D.M."/>
            <person name="Ioannidis P."/>
            <person name="Waterhouse R.M."/>
            <person name="Zdobnov E.M."/>
            <person name="James P.J."/>
            <person name="Bagnall N.H."/>
            <person name="Kotze A.C."/>
            <person name="Gibbs R.A."/>
            <person name="Richards S."/>
            <person name="Batterham P."/>
            <person name="Gasser R.B."/>
        </authorList>
    </citation>
    <scope>NUCLEOTIDE SEQUENCE [LARGE SCALE GENOMIC DNA]</scope>
    <source>
        <strain evidence="5 6">LS</strain>
        <tissue evidence="5">Full body</tissue>
    </source>
</reference>
<dbReference type="PROSITE" id="PS50240">
    <property type="entry name" value="TRYPSIN_DOM"/>
    <property type="match status" value="2"/>
</dbReference>
<dbReference type="InterPro" id="IPR009003">
    <property type="entry name" value="Peptidase_S1_PA"/>
</dbReference>
<dbReference type="EMBL" id="JRES01000224">
    <property type="protein sequence ID" value="KNC33200.1"/>
    <property type="molecule type" value="Genomic_DNA"/>
</dbReference>
<dbReference type="GO" id="GO:0004252">
    <property type="term" value="F:serine-type endopeptidase activity"/>
    <property type="evidence" value="ECO:0007669"/>
    <property type="project" value="InterPro"/>
</dbReference>
<evidence type="ECO:0000256" key="1">
    <source>
        <dbReference type="ARBA" id="ARBA00023157"/>
    </source>
</evidence>
<name>A0A0L0CLM7_LUCCU</name>
<evidence type="ECO:0000256" key="3">
    <source>
        <dbReference type="SAM" id="SignalP"/>
    </source>
</evidence>
<dbReference type="FunFam" id="2.40.10.10:FF:000166">
    <property type="entry name" value="Trypsin"/>
    <property type="match status" value="1"/>
</dbReference>
<dbReference type="GO" id="GO:0006508">
    <property type="term" value="P:proteolysis"/>
    <property type="evidence" value="ECO:0007669"/>
    <property type="project" value="InterPro"/>
</dbReference>
<dbReference type="Pfam" id="PF00089">
    <property type="entry name" value="Trypsin"/>
    <property type="match status" value="2"/>
</dbReference>
<keyword evidence="6" id="KW-1185">Reference proteome</keyword>
<dbReference type="PANTHER" id="PTHR24256">
    <property type="entry name" value="TRYPTASE-RELATED"/>
    <property type="match status" value="1"/>
</dbReference>
<dbReference type="CDD" id="cd00190">
    <property type="entry name" value="Tryp_SPc"/>
    <property type="match status" value="2"/>
</dbReference>
<keyword evidence="3" id="KW-0732">Signal</keyword>
<dbReference type="OrthoDB" id="5565075at2759"/>
<dbReference type="PRINTS" id="PR00722">
    <property type="entry name" value="CHYMOTRYPSIN"/>
</dbReference>
<comment type="caution">
    <text evidence="5">The sequence shown here is derived from an EMBL/GenBank/DDBJ whole genome shotgun (WGS) entry which is preliminary data.</text>
</comment>
<accession>A0A0L0CLM7</accession>
<feature type="domain" description="Peptidase S1" evidence="4">
    <location>
        <begin position="36"/>
        <end position="259"/>
    </location>
</feature>
<proteinExistence type="inferred from homology"/>
<evidence type="ECO:0000313" key="5">
    <source>
        <dbReference type="EMBL" id="KNC33200.1"/>
    </source>
</evidence>
<dbReference type="InterPro" id="IPR043504">
    <property type="entry name" value="Peptidase_S1_PA_chymotrypsin"/>
</dbReference>
<feature type="domain" description="Peptidase S1" evidence="4">
    <location>
        <begin position="277"/>
        <end position="514"/>
    </location>
</feature>
<comment type="similarity">
    <text evidence="2">Belongs to the peptidase S1 family. CLIP subfamily.</text>
</comment>
<evidence type="ECO:0000256" key="2">
    <source>
        <dbReference type="ARBA" id="ARBA00024195"/>
    </source>
</evidence>
<dbReference type="InterPro" id="IPR001254">
    <property type="entry name" value="Trypsin_dom"/>
</dbReference>
<dbReference type="SUPFAM" id="SSF50494">
    <property type="entry name" value="Trypsin-like serine proteases"/>
    <property type="match status" value="2"/>
</dbReference>
<feature type="chain" id="PRO_5005536602" description="Peptidase S1 domain-containing protein" evidence="3">
    <location>
        <begin position="20"/>
        <end position="518"/>
    </location>
</feature>
<evidence type="ECO:0000313" key="6">
    <source>
        <dbReference type="Proteomes" id="UP000037069"/>
    </source>
</evidence>